<keyword evidence="4" id="KW-0479">Metal-binding</keyword>
<comment type="catalytic activity">
    <reaction evidence="7">
        <text>L-cysteine + O2 = 3-sulfino-L-alanine + H(+)</text>
        <dbReference type="Rhea" id="RHEA:20441"/>
        <dbReference type="ChEBI" id="CHEBI:15378"/>
        <dbReference type="ChEBI" id="CHEBI:15379"/>
        <dbReference type="ChEBI" id="CHEBI:35235"/>
        <dbReference type="ChEBI" id="CHEBI:61085"/>
        <dbReference type="EC" id="1.13.11.20"/>
    </reaction>
    <physiologicalReaction direction="left-to-right" evidence="7">
        <dbReference type="Rhea" id="RHEA:20442"/>
    </physiologicalReaction>
</comment>
<dbReference type="InterPro" id="IPR005213">
    <property type="entry name" value="HGWP_repeat"/>
</dbReference>
<gene>
    <name evidence="9" type="ORF">OSJNBb0012A12.3</name>
    <name evidence="8" type="ORF">OSJNBb0069N01.23</name>
</gene>
<accession>Q7X8M1</accession>
<evidence type="ECO:0000256" key="5">
    <source>
        <dbReference type="ARBA" id="ARBA00023002"/>
    </source>
</evidence>
<dbReference type="PANTHER" id="PTHR22966:SF29">
    <property type="entry name" value="PLANT CYSTEINE OXIDASE 3"/>
    <property type="match status" value="1"/>
</dbReference>
<reference evidence="10" key="3">
    <citation type="journal article" date="2008" name="Nucleic Acids Res.">
        <title>The rice annotation project database (RAP-DB): 2008 update.</title>
        <authorList>
            <consortium name="The rice annotation project (RAP)"/>
        </authorList>
    </citation>
    <scope>GENOME REANNOTATION</scope>
    <source>
        <strain evidence="10">cv. Nipponbare</strain>
    </source>
</reference>
<name>Q7X8M1_ORYSJ</name>
<evidence type="ECO:0000256" key="4">
    <source>
        <dbReference type="ARBA" id="ARBA00022723"/>
    </source>
</evidence>
<keyword evidence="5" id="KW-0560">Oxidoreductase</keyword>
<evidence type="ECO:0000313" key="9">
    <source>
        <dbReference type="EMBL" id="CAE05461.1"/>
    </source>
</evidence>
<evidence type="ECO:0000313" key="10">
    <source>
        <dbReference type="Proteomes" id="UP000000763"/>
    </source>
</evidence>
<comment type="cofactor">
    <cofactor evidence="1">
        <name>Fe(2+)</name>
        <dbReference type="ChEBI" id="CHEBI:29033"/>
    </cofactor>
</comment>
<dbReference type="Proteomes" id="UP000000763">
    <property type="component" value="Chromosome 4"/>
</dbReference>
<sequence length="667" mass="72774">MPLLLGVYVFTTGLPPSPPTGASAYTAGLLCRRCWASTTSPPACLRRRRVVPPPTRLAYYAAAVGRLRLHRRPASVAADWCLRLHGWPIMPLLLGVYVFTTGLPPSPPSGASAYTAGLLCRCCWASTTSPPACLRRRRVVPPPTRLAYYAAAVGRLRLHHRPASVAADWCLRLHGWPIMPLLLGVYDFTAGLPPSPPTGASAYTAGLLCRCCWASTSSPPACLRRRRLVPPPTRLAYYAAAVGRLRLHRRLASVAAEWCLRLHGWPIMPPLLGVYDFTAGLPPSPPTGVLAYTVGWSHHRSWASTTSPPACLRRRRLVSSPIRLVGHTTVHGRLRLHRRPASVAADWCLRLHGWPIMPPLLGVYDFTAGLPPSPPTGASAYTAGLLCRRCYYAAVVGCLRPHRWLTFVAVDWIQIQICIKGIHGFKLISYAPGMDQSEHHQPAASSAADWCFRLHGWPLCRRCWASTSSPTGLPSPLPTGVSACTAGLYAAVVGCLRLHRLAASSAADWCFRLHGWPIMPPLFGVYVFTDRLAFAAADWCFRLHGWPIMPPLLGVYVFTDRLAFAAADWCFRLHGWPLCRRCWASTSSPTGLPSPPPTGVPACTAGLYAAVVGRLRLHRPAASTAADWCFRLRGWPIMLPLLGVYVFTDRPPHPPLTGVTACTAGLL</sequence>
<evidence type="ECO:0000256" key="3">
    <source>
        <dbReference type="ARBA" id="ARBA00013133"/>
    </source>
</evidence>
<reference evidence="8" key="1">
    <citation type="journal article" date="2002" name="Nature">
        <title>Sequence and analysis of rice chromosome 4.</title>
        <authorList>
            <person name="Feng Q."/>
            <person name="Zhang Y."/>
            <person name="Hao P."/>
            <person name="Wang S."/>
            <person name="Fu G."/>
            <person name="Huang Y."/>
            <person name="Li Y."/>
            <person name="Zhu J."/>
            <person name="Liu Y."/>
            <person name="Hu X."/>
            <person name="Jia P."/>
            <person name="Zhang Y."/>
            <person name="Zhao Q."/>
            <person name="Ying K."/>
            <person name="Yu S."/>
            <person name="Tang Y."/>
            <person name="Weng Q."/>
            <person name="Zhang L."/>
            <person name="Lu Y."/>
            <person name="Mu J."/>
            <person name="Lu Y."/>
            <person name="Zhang L.S."/>
            <person name="Yu Z."/>
            <person name="Fan D."/>
            <person name="Liu X."/>
            <person name="Lu T."/>
            <person name="Li C."/>
            <person name="Wu Y."/>
            <person name="Sun T."/>
            <person name="Lei H."/>
            <person name="Li T."/>
            <person name="Hu H."/>
            <person name="Guan J."/>
            <person name="Wu M."/>
            <person name="Zhang R."/>
            <person name="Zhou B."/>
            <person name="Chen Z."/>
            <person name="Chen L."/>
            <person name="Jin Z."/>
            <person name="Wang R."/>
            <person name="Yin H."/>
            <person name="Cai Z."/>
            <person name="Ren S."/>
            <person name="Lv G."/>
            <person name="Gu W."/>
            <person name="Zhu G."/>
            <person name="Tu Y."/>
            <person name="Jia J."/>
            <person name="Zhang Y."/>
            <person name="Chen J."/>
            <person name="Kang H."/>
            <person name="Chen X."/>
            <person name="Shao C."/>
            <person name="Sun Y."/>
            <person name="Hu Q."/>
            <person name="Zhang X."/>
            <person name="Zhang W."/>
            <person name="Wang L."/>
            <person name="Ding C."/>
            <person name="Sheng H."/>
            <person name="Gu J."/>
            <person name="Chen S."/>
            <person name="Ni L."/>
            <person name="Zhu F."/>
            <person name="Chen W."/>
            <person name="Lan L."/>
            <person name="Lai Y."/>
            <person name="Cheng Z."/>
            <person name="Gu M."/>
            <person name="Jiang J."/>
            <person name="Li J."/>
            <person name="Hong G."/>
            <person name="Xue Y."/>
            <person name="Han B."/>
        </authorList>
    </citation>
    <scope>NUCLEOTIDE SEQUENCE</scope>
</reference>
<dbReference type="PANTHER" id="PTHR22966">
    <property type="entry name" value="2-AMINOETHANETHIOL DIOXYGENASE"/>
    <property type="match status" value="1"/>
</dbReference>
<dbReference type="EMBL" id="AL663012">
    <property type="protein sequence ID" value="CAD40142.2"/>
    <property type="molecule type" value="Genomic_DNA"/>
</dbReference>
<dbReference type="Pfam" id="PF03578">
    <property type="entry name" value="HGWP"/>
    <property type="match status" value="9"/>
</dbReference>
<evidence type="ECO:0000256" key="1">
    <source>
        <dbReference type="ARBA" id="ARBA00001954"/>
    </source>
</evidence>
<dbReference type="InterPro" id="IPR012864">
    <property type="entry name" value="PCO/ADO"/>
</dbReference>
<evidence type="ECO:0000256" key="7">
    <source>
        <dbReference type="ARBA" id="ARBA00024284"/>
    </source>
</evidence>
<evidence type="ECO:0000256" key="2">
    <source>
        <dbReference type="ARBA" id="ARBA00006622"/>
    </source>
</evidence>
<proteinExistence type="inferred from homology"/>
<dbReference type="AlphaFoldDB" id="Q7X8M1"/>
<comment type="similarity">
    <text evidence="2">Belongs to the cysteine dioxygenase family.</text>
</comment>
<evidence type="ECO:0000313" key="8">
    <source>
        <dbReference type="EMBL" id="CAD40142.2"/>
    </source>
</evidence>
<reference evidence="10" key="2">
    <citation type="journal article" date="2005" name="Nature">
        <title>The map-based sequence of the rice genome.</title>
        <authorList>
            <consortium name="International rice genome sequencing project (IRGSP)"/>
            <person name="Matsumoto T."/>
            <person name="Wu J."/>
            <person name="Kanamori H."/>
            <person name="Katayose Y."/>
            <person name="Fujisawa M."/>
            <person name="Namiki N."/>
            <person name="Mizuno H."/>
            <person name="Yamamoto K."/>
            <person name="Antonio B.A."/>
            <person name="Baba T."/>
            <person name="Sakata K."/>
            <person name="Nagamura Y."/>
            <person name="Aoki H."/>
            <person name="Arikawa K."/>
            <person name="Arita K."/>
            <person name="Bito T."/>
            <person name="Chiden Y."/>
            <person name="Fujitsuka N."/>
            <person name="Fukunaka R."/>
            <person name="Hamada M."/>
            <person name="Harada C."/>
            <person name="Hayashi A."/>
            <person name="Hijishita S."/>
            <person name="Honda M."/>
            <person name="Hosokawa S."/>
            <person name="Ichikawa Y."/>
            <person name="Idonuma A."/>
            <person name="Iijima M."/>
            <person name="Ikeda M."/>
            <person name="Ikeno M."/>
            <person name="Ito K."/>
            <person name="Ito S."/>
            <person name="Ito T."/>
            <person name="Ito Y."/>
            <person name="Ito Y."/>
            <person name="Iwabuchi A."/>
            <person name="Kamiya K."/>
            <person name="Karasawa W."/>
            <person name="Kurita K."/>
            <person name="Katagiri S."/>
            <person name="Kikuta A."/>
            <person name="Kobayashi H."/>
            <person name="Kobayashi N."/>
            <person name="Machita K."/>
            <person name="Maehara T."/>
            <person name="Masukawa M."/>
            <person name="Mizubayashi T."/>
            <person name="Mukai Y."/>
            <person name="Nagasaki H."/>
            <person name="Nagata Y."/>
            <person name="Naito S."/>
            <person name="Nakashima M."/>
            <person name="Nakama Y."/>
            <person name="Nakamichi Y."/>
            <person name="Nakamura M."/>
            <person name="Meguro A."/>
            <person name="Negishi M."/>
            <person name="Ohta I."/>
            <person name="Ohta T."/>
            <person name="Okamoto M."/>
            <person name="Ono N."/>
            <person name="Saji S."/>
            <person name="Sakaguchi M."/>
            <person name="Sakai K."/>
            <person name="Shibata M."/>
            <person name="Shimokawa T."/>
            <person name="Song J."/>
            <person name="Takazaki Y."/>
            <person name="Terasawa K."/>
            <person name="Tsugane M."/>
            <person name="Tsuji K."/>
            <person name="Ueda S."/>
            <person name="Waki K."/>
            <person name="Yamagata H."/>
            <person name="Yamamoto M."/>
            <person name="Yamamoto S."/>
            <person name="Yamane H."/>
            <person name="Yoshiki S."/>
            <person name="Yoshihara R."/>
            <person name="Yukawa K."/>
            <person name="Zhong H."/>
            <person name="Yano M."/>
            <person name="Yuan Q."/>
            <person name="Ouyang S."/>
            <person name="Liu J."/>
            <person name="Jones K.M."/>
            <person name="Gansberger K."/>
            <person name="Moffat K."/>
            <person name="Hill J."/>
            <person name="Bera J."/>
            <person name="Fadrosh D."/>
            <person name="Jin S."/>
            <person name="Johri S."/>
            <person name="Kim M."/>
            <person name="Overton L."/>
            <person name="Reardon M."/>
            <person name="Tsitrin T."/>
            <person name="Vuong H."/>
            <person name="Weaver B."/>
            <person name="Ciecko A."/>
            <person name="Tallon L."/>
            <person name="Jackson J."/>
            <person name="Pai G."/>
            <person name="Aken S.V."/>
            <person name="Utterback T."/>
            <person name="Reidmuller S."/>
            <person name="Feldblyum T."/>
            <person name="Hsiao J."/>
            <person name="Zismann V."/>
            <person name="Iobst S."/>
            <person name="de Vazeille A.R."/>
            <person name="Buell C.R."/>
            <person name="Ying K."/>
            <person name="Li Y."/>
            <person name="Lu T."/>
            <person name="Huang Y."/>
            <person name="Zhao Q."/>
            <person name="Feng Q."/>
            <person name="Zhang L."/>
            <person name="Zhu J."/>
            <person name="Weng Q."/>
            <person name="Mu J."/>
            <person name="Lu Y."/>
            <person name="Fan D."/>
            <person name="Liu Y."/>
            <person name="Guan J."/>
            <person name="Zhang Y."/>
            <person name="Yu S."/>
            <person name="Liu X."/>
            <person name="Zhang Y."/>
            <person name="Hong G."/>
            <person name="Han B."/>
            <person name="Choisne N."/>
            <person name="Demange N."/>
            <person name="Orjeda G."/>
            <person name="Samain S."/>
            <person name="Cattolico L."/>
            <person name="Pelletier E."/>
            <person name="Couloux A."/>
            <person name="Segurens B."/>
            <person name="Wincker P."/>
            <person name="D'Hont A."/>
            <person name="Scarpelli C."/>
            <person name="Weissenbach J."/>
            <person name="Salanoubat M."/>
            <person name="Quetier F."/>
            <person name="Yu Y."/>
            <person name="Kim H.R."/>
            <person name="Rambo T."/>
            <person name="Currie J."/>
            <person name="Collura K."/>
            <person name="Luo M."/>
            <person name="Yang T."/>
            <person name="Ammiraju J.S.S."/>
            <person name="Engler F."/>
            <person name="Soderlund C."/>
            <person name="Wing R.A."/>
            <person name="Palmer L.E."/>
            <person name="de la Bastide M."/>
            <person name="Spiegel L."/>
            <person name="Nascimento L."/>
            <person name="Zutavern T."/>
            <person name="O'Shaughnessy A."/>
            <person name="Dike S."/>
            <person name="Dedhia N."/>
            <person name="Preston R."/>
            <person name="Balija V."/>
            <person name="McCombie W.R."/>
            <person name="Chow T."/>
            <person name="Chen H."/>
            <person name="Chung M."/>
            <person name="Chen C."/>
            <person name="Shaw J."/>
            <person name="Wu H."/>
            <person name="Hsiao K."/>
            <person name="Chao Y."/>
            <person name="Chu M."/>
            <person name="Cheng C."/>
            <person name="Hour A."/>
            <person name="Lee P."/>
            <person name="Lin S."/>
            <person name="Lin Y."/>
            <person name="Liou J."/>
            <person name="Liu S."/>
            <person name="Hsing Y."/>
            <person name="Raghuvanshi S."/>
            <person name="Mohanty A."/>
            <person name="Bharti A.K."/>
            <person name="Gaur A."/>
            <person name="Gupta V."/>
            <person name="Kumar D."/>
            <person name="Ravi V."/>
            <person name="Vij S."/>
            <person name="Kapur A."/>
            <person name="Khurana P."/>
            <person name="Khurana P."/>
            <person name="Khurana J.P."/>
            <person name="Tyagi A.K."/>
            <person name="Gaikwad K."/>
            <person name="Singh A."/>
            <person name="Dalal V."/>
            <person name="Srivastava S."/>
            <person name="Dixit A."/>
            <person name="Pal A.K."/>
            <person name="Ghazi I.A."/>
            <person name="Yadav M."/>
            <person name="Pandit A."/>
            <person name="Bhargava A."/>
            <person name="Sureshbabu K."/>
            <person name="Batra K."/>
            <person name="Sharma T.R."/>
            <person name="Mohapatra T."/>
            <person name="Singh N.K."/>
            <person name="Messing J."/>
            <person name="Nelson A.B."/>
            <person name="Fuks G."/>
            <person name="Kavchok S."/>
            <person name="Keizer G."/>
            <person name="Linton E."/>
            <person name="Llaca V."/>
            <person name="Song R."/>
            <person name="Tanyolac B."/>
            <person name="Young S."/>
            <person name="Ho-Il K."/>
            <person name="Hahn J.H."/>
            <person name="Sangsakoo G."/>
            <person name="Vanavichit A."/>
            <person name="de Mattos Luiz.A.T."/>
            <person name="Zimmer P.D."/>
            <person name="Malone G."/>
            <person name="Dellagostin O."/>
            <person name="de Oliveira A.C."/>
            <person name="Bevan M."/>
            <person name="Bancroft I."/>
            <person name="Minx P."/>
            <person name="Cordum H."/>
            <person name="Wilson R."/>
            <person name="Cheng Z."/>
            <person name="Jin W."/>
            <person name="Jiang J."/>
            <person name="Leong S.A."/>
            <person name="Iwama H."/>
            <person name="Gojobori T."/>
            <person name="Itoh T."/>
            <person name="Niimura Y."/>
            <person name="Fujii Y."/>
            <person name="Habara T."/>
            <person name="Sakai H."/>
            <person name="Sato Y."/>
            <person name="Wilson G."/>
            <person name="Kumar K."/>
            <person name="McCouch S."/>
            <person name="Juretic N."/>
            <person name="Hoen D."/>
            <person name="Wright S."/>
            <person name="Bruskiewich R."/>
            <person name="Bureau T."/>
            <person name="Miyao A."/>
            <person name="Hirochika H."/>
            <person name="Nishikawa T."/>
            <person name="Kadowaki K."/>
            <person name="Sugiura M."/>
            <person name="Burr B."/>
            <person name="Sasaki T."/>
        </authorList>
    </citation>
    <scope>NUCLEOTIDE SEQUENCE [LARGE SCALE GENOMIC DNA]</scope>
    <source>
        <strain evidence="10">cv. Nipponbare</strain>
    </source>
</reference>
<keyword evidence="6" id="KW-0408">Iron</keyword>
<organism evidence="8 10">
    <name type="scientific">Oryza sativa subsp. japonica</name>
    <name type="common">Rice</name>
    <dbReference type="NCBI Taxonomy" id="39947"/>
    <lineage>
        <taxon>Eukaryota</taxon>
        <taxon>Viridiplantae</taxon>
        <taxon>Streptophyta</taxon>
        <taxon>Embryophyta</taxon>
        <taxon>Tracheophyta</taxon>
        <taxon>Spermatophyta</taxon>
        <taxon>Magnoliopsida</taxon>
        <taxon>Liliopsida</taxon>
        <taxon>Poales</taxon>
        <taxon>Poaceae</taxon>
        <taxon>BOP clade</taxon>
        <taxon>Oryzoideae</taxon>
        <taxon>Oryzeae</taxon>
        <taxon>Oryzinae</taxon>
        <taxon>Oryza</taxon>
        <taxon>Oryza sativa</taxon>
    </lineage>
</organism>
<dbReference type="GO" id="GO:0046872">
    <property type="term" value="F:metal ion binding"/>
    <property type="evidence" value="ECO:0007669"/>
    <property type="project" value="UniProtKB-KW"/>
</dbReference>
<protein>
    <recommendedName>
        <fullName evidence="3">cysteine dioxygenase</fullName>
        <ecNumber evidence="3">1.13.11.20</ecNumber>
    </recommendedName>
</protein>
<dbReference type="EC" id="1.13.11.20" evidence="3"/>
<dbReference type="EMBL" id="AL731618">
    <property type="protein sequence ID" value="CAE05461.1"/>
    <property type="molecule type" value="Genomic_DNA"/>
</dbReference>
<evidence type="ECO:0000256" key="6">
    <source>
        <dbReference type="ARBA" id="ARBA00023004"/>
    </source>
</evidence>
<dbReference type="GO" id="GO:0017172">
    <property type="term" value="F:cysteine dioxygenase activity"/>
    <property type="evidence" value="ECO:0007669"/>
    <property type="project" value="UniProtKB-EC"/>
</dbReference>